<feature type="region of interest" description="Disordered" evidence="7">
    <location>
        <begin position="1"/>
        <end position="21"/>
    </location>
</feature>
<dbReference type="Pfam" id="PF01094">
    <property type="entry name" value="ANF_receptor"/>
    <property type="match status" value="1"/>
</dbReference>
<feature type="non-terminal residue" evidence="9">
    <location>
        <position position="189"/>
    </location>
</feature>
<evidence type="ECO:0000313" key="9">
    <source>
        <dbReference type="EMBL" id="CAL4059315.1"/>
    </source>
</evidence>
<proteinExistence type="predicted"/>
<gene>
    <name evidence="9" type="ORF">MNOR_LOCUS452</name>
</gene>
<dbReference type="PANTHER" id="PTHR24060">
    <property type="entry name" value="METABOTROPIC GLUTAMATE RECEPTOR"/>
    <property type="match status" value="1"/>
</dbReference>
<keyword evidence="4" id="KW-0472">Membrane</keyword>
<keyword evidence="6" id="KW-0325">Glycoprotein</keyword>
<dbReference type="InterPro" id="IPR000337">
    <property type="entry name" value="GPCR_3"/>
</dbReference>
<dbReference type="PRINTS" id="PR00248">
    <property type="entry name" value="GPCRMGR"/>
</dbReference>
<evidence type="ECO:0000256" key="7">
    <source>
        <dbReference type="SAM" id="MobiDB-lite"/>
    </source>
</evidence>
<name>A0AAV2PHV1_MEGNR</name>
<sequence length="189" mass="20805">MLPPPGGGRGRPLRLKKGLGSPPRVVSEVATFLDTGQRRQISRRGRRIFVDSSYLRSSAIRPQVWRGFALSGLHKALQLLFLVFVANMTASARDPEKSKMVKVEGDVIFGGMFPMHERGGEHGAPCGTIKGEKGIQRMEAMLYALDLINNDPDLLPNITIGALILDTCSSDTYALEQSMEFFKSTLNQD</sequence>
<dbReference type="InterPro" id="IPR001828">
    <property type="entry name" value="ANF_lig-bd_rcpt"/>
</dbReference>
<evidence type="ECO:0000256" key="1">
    <source>
        <dbReference type="ARBA" id="ARBA00004141"/>
    </source>
</evidence>
<dbReference type="EMBL" id="CAXKWB010000100">
    <property type="protein sequence ID" value="CAL4059315.1"/>
    <property type="molecule type" value="Genomic_DNA"/>
</dbReference>
<keyword evidence="2" id="KW-0812">Transmembrane</keyword>
<keyword evidence="10" id="KW-1185">Reference proteome</keyword>
<dbReference type="GO" id="GO:0016020">
    <property type="term" value="C:membrane"/>
    <property type="evidence" value="ECO:0007669"/>
    <property type="project" value="UniProtKB-SubCell"/>
</dbReference>
<keyword evidence="3" id="KW-1133">Transmembrane helix</keyword>
<comment type="subcellular location">
    <subcellularLocation>
        <location evidence="1">Membrane</location>
        <topology evidence="1">Multi-pass membrane protein</topology>
    </subcellularLocation>
</comment>
<comment type="caution">
    <text evidence="9">The sequence shown here is derived from an EMBL/GenBank/DDBJ whole genome shotgun (WGS) entry which is preliminary data.</text>
</comment>
<evidence type="ECO:0000259" key="8">
    <source>
        <dbReference type="Pfam" id="PF01094"/>
    </source>
</evidence>
<feature type="domain" description="Receptor ligand binding region" evidence="8">
    <location>
        <begin position="136"/>
        <end position="183"/>
    </location>
</feature>
<dbReference type="SUPFAM" id="SSF53822">
    <property type="entry name" value="Periplasmic binding protein-like I"/>
    <property type="match status" value="1"/>
</dbReference>
<accession>A0AAV2PHV1</accession>
<evidence type="ECO:0000256" key="5">
    <source>
        <dbReference type="ARBA" id="ARBA00023170"/>
    </source>
</evidence>
<dbReference type="InterPro" id="IPR028082">
    <property type="entry name" value="Peripla_BP_I"/>
</dbReference>
<organism evidence="9 10">
    <name type="scientific">Meganyctiphanes norvegica</name>
    <name type="common">Northern krill</name>
    <name type="synonym">Thysanopoda norvegica</name>
    <dbReference type="NCBI Taxonomy" id="48144"/>
    <lineage>
        <taxon>Eukaryota</taxon>
        <taxon>Metazoa</taxon>
        <taxon>Ecdysozoa</taxon>
        <taxon>Arthropoda</taxon>
        <taxon>Crustacea</taxon>
        <taxon>Multicrustacea</taxon>
        <taxon>Malacostraca</taxon>
        <taxon>Eumalacostraca</taxon>
        <taxon>Eucarida</taxon>
        <taxon>Euphausiacea</taxon>
        <taxon>Euphausiidae</taxon>
        <taxon>Meganyctiphanes</taxon>
    </lineage>
</organism>
<evidence type="ECO:0000256" key="3">
    <source>
        <dbReference type="ARBA" id="ARBA00022989"/>
    </source>
</evidence>
<evidence type="ECO:0000313" key="10">
    <source>
        <dbReference type="Proteomes" id="UP001497623"/>
    </source>
</evidence>
<evidence type="ECO:0000256" key="4">
    <source>
        <dbReference type="ARBA" id="ARBA00023136"/>
    </source>
</evidence>
<protein>
    <recommendedName>
        <fullName evidence="8">Receptor ligand binding region domain-containing protein</fullName>
    </recommendedName>
</protein>
<evidence type="ECO:0000256" key="2">
    <source>
        <dbReference type="ARBA" id="ARBA00022692"/>
    </source>
</evidence>
<dbReference type="InterPro" id="IPR050726">
    <property type="entry name" value="mGluR"/>
</dbReference>
<dbReference type="AlphaFoldDB" id="A0AAV2PHV1"/>
<dbReference type="Gene3D" id="3.40.50.2300">
    <property type="match status" value="1"/>
</dbReference>
<evidence type="ECO:0000256" key="6">
    <source>
        <dbReference type="ARBA" id="ARBA00023180"/>
    </source>
</evidence>
<keyword evidence="5" id="KW-0675">Receptor</keyword>
<dbReference type="GO" id="GO:0004930">
    <property type="term" value="F:G protein-coupled receptor activity"/>
    <property type="evidence" value="ECO:0007669"/>
    <property type="project" value="InterPro"/>
</dbReference>
<dbReference type="Proteomes" id="UP001497623">
    <property type="component" value="Unassembled WGS sequence"/>
</dbReference>
<reference evidence="9 10" key="1">
    <citation type="submission" date="2024-05" db="EMBL/GenBank/DDBJ databases">
        <authorList>
            <person name="Wallberg A."/>
        </authorList>
    </citation>
    <scope>NUCLEOTIDE SEQUENCE [LARGE SCALE GENOMIC DNA]</scope>
</reference>